<feature type="region of interest" description="Disordered" evidence="1">
    <location>
        <begin position="468"/>
        <end position="500"/>
    </location>
</feature>
<feature type="domain" description="DUF7785" evidence="2">
    <location>
        <begin position="447"/>
        <end position="543"/>
    </location>
</feature>
<feature type="region of interest" description="Disordered" evidence="1">
    <location>
        <begin position="1"/>
        <end position="22"/>
    </location>
</feature>
<proteinExistence type="predicted"/>
<dbReference type="Pfam" id="PF25289">
    <property type="entry name" value="DUF7877"/>
    <property type="match status" value="1"/>
</dbReference>
<dbReference type="InterPro" id="IPR057199">
    <property type="entry name" value="DUF7877"/>
</dbReference>
<evidence type="ECO:0000313" key="4">
    <source>
        <dbReference type="EMBL" id="AUW31115.1"/>
    </source>
</evidence>
<feature type="compositionally biased region" description="Polar residues" evidence="1">
    <location>
        <begin position="734"/>
        <end position="744"/>
    </location>
</feature>
<feature type="region of interest" description="Disordered" evidence="1">
    <location>
        <begin position="595"/>
        <end position="856"/>
    </location>
</feature>
<feature type="compositionally biased region" description="Low complexity" evidence="1">
    <location>
        <begin position="652"/>
        <end position="676"/>
    </location>
</feature>
<dbReference type="Pfam" id="PF25009">
    <property type="entry name" value="DUF7785"/>
    <property type="match status" value="1"/>
</dbReference>
<feature type="compositionally biased region" description="Basic and acidic residues" evidence="1">
    <location>
        <begin position="423"/>
        <end position="433"/>
    </location>
</feature>
<organism evidence="4">
    <name type="scientific">Cladonia uncialis subsp. uncialis</name>
    <dbReference type="NCBI Taxonomy" id="180999"/>
    <lineage>
        <taxon>Eukaryota</taxon>
        <taxon>Fungi</taxon>
        <taxon>Dikarya</taxon>
        <taxon>Ascomycota</taxon>
        <taxon>Pezizomycotina</taxon>
        <taxon>Lecanoromycetes</taxon>
        <taxon>OSLEUM clade</taxon>
        <taxon>Lecanoromycetidae</taxon>
        <taxon>Lecanorales</taxon>
        <taxon>Lecanorineae</taxon>
        <taxon>Cladoniaceae</taxon>
        <taxon>Cladonia</taxon>
    </lineage>
</organism>
<feature type="domain" description="DUF7877" evidence="3">
    <location>
        <begin position="32"/>
        <end position="144"/>
    </location>
</feature>
<feature type="compositionally biased region" description="Low complexity" evidence="1">
    <location>
        <begin position="557"/>
        <end position="569"/>
    </location>
</feature>
<reference evidence="4" key="1">
    <citation type="submission" date="2017-12" db="EMBL/GenBank/DDBJ databases">
        <title>Genome Sequencing Reveals a Rich Biosynthetic Potential.</title>
        <authorList>
            <person name="Bertrand R.L."/>
            <person name="Abdel-Hameed M.E."/>
            <person name="Sorensen J.L."/>
        </authorList>
    </citation>
    <scope>NUCLEOTIDE SEQUENCE</scope>
</reference>
<feature type="compositionally biased region" description="Low complexity" evidence="1">
    <location>
        <begin position="745"/>
        <end position="772"/>
    </location>
</feature>
<evidence type="ECO:0000259" key="3">
    <source>
        <dbReference type="Pfam" id="PF25289"/>
    </source>
</evidence>
<feature type="compositionally biased region" description="Polar residues" evidence="1">
    <location>
        <begin position="473"/>
        <end position="487"/>
    </location>
</feature>
<feature type="compositionally biased region" description="Polar residues" evidence="1">
    <location>
        <begin position="616"/>
        <end position="627"/>
    </location>
</feature>
<feature type="region of interest" description="Disordered" evidence="1">
    <location>
        <begin position="423"/>
        <end position="448"/>
    </location>
</feature>
<protein>
    <submittedName>
        <fullName evidence="4">Uncharacterized protein</fullName>
    </submittedName>
</protein>
<feature type="region of interest" description="Disordered" evidence="1">
    <location>
        <begin position="308"/>
        <end position="334"/>
    </location>
</feature>
<feature type="compositionally biased region" description="Low complexity" evidence="1">
    <location>
        <begin position="821"/>
        <end position="847"/>
    </location>
</feature>
<sequence length="856" mass="93642">MAGKRKREDNVGEDEGRELNANEFTELQEEFHEWLVDVLEILREHDTTPSIFDRQINPILQGSHDAKRVKLSETTEETTIASSIKNKTYTTIEEVVRDVNTATSGIVHELKEVISGGETTWTTLQEKRAEMARVATLKKELDKLVRVEMFRRPDMLNLSKSVKDEPLEETDLKAKIENTGDNVLTLLADTRPPKQLFSSIRKPGALLQPLSEVALPNGITTTKIIPKHSLNEMDGKSVPTLKEVFPPPASLPILPIPKQSKHTLTKGSSVSWYNPTEIETKSRSGRRDSFFTQPLSTGQWLTYNVAPSPTQLASSESKRKQRDRALSIGEPQNPMSEETIATHNQAKEDALFRSVYSSFAPDRDDSGALVSEQQKNRLWWRKYGESKYLDLLDIRDGVGEESNGILEEEELNEDELREAIRNWRPEDDSEVMKTSKTPRLEAPGNSQEADDLLQDISDLLETLDSHQRVRNLTGPTNGRTVSGTPQLSGISGSPSTPSSAESDVYEVLKAQLVLIVSSLPPYLLAKLDGDKLGALNISPKIQIESRNQKGTMEDGEASAAARARIAAPATQSPSAYPAAPARNSNYLQATATPAQQYPRVGYTPSTASRPPPASSYLQNPQYSNRPSNYPAGPSRSSYGPQTGYAPQPAPPSSASRYNYGQQYGQQSQSAYGAYQNGYRPYSGQNTSSYTYNSQYSTAQARPPAAASQSYRGSQTDYQQRPVPPQGYGYGSTQGAGSASPQTQARSSYPPQGQGSSQRPPLYQQSSSGYQSQTPASPQVNGTSAAGAGSDSAAQPRRLSAEEQSAVMERQKAQLAEQHSRQGSGTPQPGTGQNGQQHEQQQGHQNGTPVQQNGVTA</sequence>
<accession>A0A2K9YEH7</accession>
<feature type="compositionally biased region" description="Basic and acidic residues" evidence="1">
    <location>
        <begin position="1"/>
        <end position="10"/>
    </location>
</feature>
<feature type="compositionally biased region" description="Low complexity" evidence="1">
    <location>
        <begin position="684"/>
        <end position="711"/>
    </location>
</feature>
<feature type="region of interest" description="Disordered" evidence="1">
    <location>
        <begin position="546"/>
        <end position="580"/>
    </location>
</feature>
<dbReference type="InterPro" id="IPR056687">
    <property type="entry name" value="DUF7785"/>
</dbReference>
<dbReference type="EMBL" id="MG777492">
    <property type="protein sequence ID" value="AUW31115.1"/>
    <property type="molecule type" value="Genomic_DNA"/>
</dbReference>
<feature type="compositionally biased region" description="Low complexity" evidence="1">
    <location>
        <begin position="488"/>
        <end position="500"/>
    </location>
</feature>
<evidence type="ECO:0000256" key="1">
    <source>
        <dbReference type="SAM" id="MobiDB-lite"/>
    </source>
</evidence>
<dbReference type="AlphaFoldDB" id="A0A2K9YEH7"/>
<feature type="compositionally biased region" description="Low complexity" evidence="1">
    <location>
        <begin position="781"/>
        <end position="793"/>
    </location>
</feature>
<name>A0A2K9YEH7_CLAUC</name>
<evidence type="ECO:0000259" key="2">
    <source>
        <dbReference type="Pfam" id="PF25009"/>
    </source>
</evidence>